<proteinExistence type="predicted"/>
<feature type="repeat" description="WD" evidence="3">
    <location>
        <begin position="154"/>
        <end position="195"/>
    </location>
</feature>
<reference evidence="4 5" key="1">
    <citation type="submission" date="2015-08" db="EMBL/GenBank/DDBJ databases">
        <title>Next Generation Sequencing and Analysis of the Genome of Puccinia sorghi L Schw, the Causal Agent of Maize Common Rust.</title>
        <authorList>
            <person name="Rochi L."/>
            <person name="Burguener G."/>
            <person name="Darino M."/>
            <person name="Turjanski A."/>
            <person name="Kreff E."/>
            <person name="Dieguez M.J."/>
            <person name="Sacco F."/>
        </authorList>
    </citation>
    <scope>NUCLEOTIDE SEQUENCE [LARGE SCALE GENOMIC DNA]</scope>
    <source>
        <strain evidence="4 5">RO10H11247</strain>
    </source>
</reference>
<evidence type="ECO:0000256" key="1">
    <source>
        <dbReference type="ARBA" id="ARBA00022574"/>
    </source>
</evidence>
<dbReference type="VEuPathDB" id="FungiDB:VP01_3971g1"/>
<sequence>MGPYVPLNYDKRIRQNFLFCFPPNFESCIISFRRKTCRPASTFSRKQTSDSETLALFMPSLQTHDAHSGAICSLELQPDWKGFFTGGANKCVKFWNFTAKKSPDEPSNQADSGIPSANQKALSLSILHSKMMKMSDDVLVKIFFQDGLKFFLSIYGHKLPVLDMDISFDSKLVVTCSANKNVKIWGLHFGDCHKSTFAHEESVMLVAFESVSHVFWTVGRDKLVKYWDGDKVNCPFPIPAGINSVRLRAVDQTCCIVSVCHG</sequence>
<comment type="caution">
    <text evidence="4">The sequence shown here is derived from an EMBL/GenBank/DDBJ whole genome shotgun (WGS) entry which is preliminary data.</text>
</comment>
<protein>
    <submittedName>
        <fullName evidence="4">Uncharacterized protein</fullName>
    </submittedName>
</protein>
<dbReference type="AlphaFoldDB" id="A0A0L6USC6"/>
<dbReference type="Pfam" id="PF25172">
    <property type="entry name" value="Beta-prop_WDR3_2nd"/>
    <property type="match status" value="1"/>
</dbReference>
<dbReference type="InterPro" id="IPR036322">
    <property type="entry name" value="WD40_repeat_dom_sf"/>
</dbReference>
<dbReference type="Proteomes" id="UP000037035">
    <property type="component" value="Unassembled WGS sequence"/>
</dbReference>
<dbReference type="InterPro" id="IPR001680">
    <property type="entry name" value="WD40_rpt"/>
</dbReference>
<dbReference type="OrthoDB" id="407922at2759"/>
<dbReference type="InterPro" id="IPR051570">
    <property type="entry name" value="TBC1_cilium_biogenesis"/>
</dbReference>
<dbReference type="InterPro" id="IPR015943">
    <property type="entry name" value="WD40/YVTN_repeat-like_dom_sf"/>
</dbReference>
<dbReference type="PROSITE" id="PS50082">
    <property type="entry name" value="WD_REPEATS_2"/>
    <property type="match status" value="3"/>
</dbReference>
<evidence type="ECO:0000256" key="2">
    <source>
        <dbReference type="ARBA" id="ARBA00022737"/>
    </source>
</evidence>
<evidence type="ECO:0000313" key="5">
    <source>
        <dbReference type="Proteomes" id="UP000037035"/>
    </source>
</evidence>
<dbReference type="STRING" id="27349.A0A0L6USC6"/>
<dbReference type="SUPFAM" id="SSF50978">
    <property type="entry name" value="WD40 repeat-like"/>
    <property type="match status" value="1"/>
</dbReference>
<gene>
    <name evidence="4" type="ORF">VP01_3971g1</name>
</gene>
<dbReference type="Gene3D" id="2.130.10.10">
    <property type="entry name" value="YVTN repeat-like/Quinoprotein amine dehydrogenase"/>
    <property type="match status" value="1"/>
</dbReference>
<feature type="repeat" description="WD" evidence="3">
    <location>
        <begin position="64"/>
        <end position="105"/>
    </location>
</feature>
<keyword evidence="2" id="KW-0677">Repeat</keyword>
<dbReference type="GO" id="GO:0030515">
    <property type="term" value="F:snoRNA binding"/>
    <property type="evidence" value="ECO:0007669"/>
    <property type="project" value="TreeGrafter"/>
</dbReference>
<accession>A0A0L6USC6</accession>
<dbReference type="EMBL" id="LAVV01009025">
    <property type="protein sequence ID" value="KNZ51399.1"/>
    <property type="molecule type" value="Genomic_DNA"/>
</dbReference>
<name>A0A0L6USC6_9BASI</name>
<organism evidence="4 5">
    <name type="scientific">Puccinia sorghi</name>
    <dbReference type="NCBI Taxonomy" id="27349"/>
    <lineage>
        <taxon>Eukaryota</taxon>
        <taxon>Fungi</taxon>
        <taxon>Dikarya</taxon>
        <taxon>Basidiomycota</taxon>
        <taxon>Pucciniomycotina</taxon>
        <taxon>Pucciniomycetes</taxon>
        <taxon>Pucciniales</taxon>
        <taxon>Pucciniaceae</taxon>
        <taxon>Puccinia</taxon>
    </lineage>
</organism>
<dbReference type="GO" id="GO:0032040">
    <property type="term" value="C:small-subunit processome"/>
    <property type="evidence" value="ECO:0007669"/>
    <property type="project" value="TreeGrafter"/>
</dbReference>
<keyword evidence="5" id="KW-1185">Reference proteome</keyword>
<evidence type="ECO:0000256" key="3">
    <source>
        <dbReference type="PROSITE-ProRule" id="PRU00221"/>
    </source>
</evidence>
<keyword evidence="1 3" id="KW-0853">WD repeat</keyword>
<dbReference type="SMART" id="SM00320">
    <property type="entry name" value="WD40"/>
    <property type="match status" value="3"/>
</dbReference>
<dbReference type="GO" id="GO:0034388">
    <property type="term" value="C:Pwp2p-containing subcomplex of 90S preribosome"/>
    <property type="evidence" value="ECO:0007669"/>
    <property type="project" value="TreeGrafter"/>
</dbReference>
<dbReference type="PANTHER" id="PTHR19853:SF0">
    <property type="entry name" value="WD REPEAT-CONTAINING PROTEIN 3"/>
    <property type="match status" value="1"/>
</dbReference>
<evidence type="ECO:0000313" key="4">
    <source>
        <dbReference type="EMBL" id="KNZ51399.1"/>
    </source>
</evidence>
<feature type="repeat" description="WD" evidence="3">
    <location>
        <begin position="196"/>
        <end position="228"/>
    </location>
</feature>
<dbReference type="GO" id="GO:0030490">
    <property type="term" value="P:maturation of SSU-rRNA"/>
    <property type="evidence" value="ECO:0007669"/>
    <property type="project" value="TreeGrafter"/>
</dbReference>
<dbReference type="PANTHER" id="PTHR19853">
    <property type="entry name" value="WD REPEAT CONTAINING PROTEIN 3 WDR3"/>
    <property type="match status" value="1"/>
</dbReference>